<organism evidence="3 4">
    <name type="scientific">Apiosordaria backusii</name>
    <dbReference type="NCBI Taxonomy" id="314023"/>
    <lineage>
        <taxon>Eukaryota</taxon>
        <taxon>Fungi</taxon>
        <taxon>Dikarya</taxon>
        <taxon>Ascomycota</taxon>
        <taxon>Pezizomycotina</taxon>
        <taxon>Sordariomycetes</taxon>
        <taxon>Sordariomycetidae</taxon>
        <taxon>Sordariales</taxon>
        <taxon>Lasiosphaeriaceae</taxon>
        <taxon>Apiosordaria</taxon>
    </lineage>
</organism>
<dbReference type="AlphaFoldDB" id="A0AA40EXJ1"/>
<evidence type="ECO:0008006" key="5">
    <source>
        <dbReference type="Google" id="ProtNLM"/>
    </source>
</evidence>
<sequence>MSNLLVKSPLLVCICKSWLAAKSPTDRTPHFLFQQETPKRTGEKPPTSCRWWRSRSDSEACSEVIAAERSDRRTGKDRRQSHCDQPAVVSVSHKNFSPRDAGVGKVRHSFPTRLGKSINVVHAVDLFVCSQALARRIRCKRKGSECRTGPRGDGWRSQPHPGKSLMPSSSAFRHP</sequence>
<evidence type="ECO:0000256" key="2">
    <source>
        <dbReference type="SAM" id="SignalP"/>
    </source>
</evidence>
<feature type="compositionally biased region" description="Polar residues" evidence="1">
    <location>
        <begin position="166"/>
        <end position="175"/>
    </location>
</feature>
<gene>
    <name evidence="3" type="ORF">B0T21DRAFT_343046</name>
</gene>
<evidence type="ECO:0000313" key="4">
    <source>
        <dbReference type="Proteomes" id="UP001172159"/>
    </source>
</evidence>
<protein>
    <recommendedName>
        <fullName evidence="5">Secreted protein</fullName>
    </recommendedName>
</protein>
<feature type="chain" id="PRO_5041266647" description="Secreted protein" evidence="2">
    <location>
        <begin position="21"/>
        <end position="175"/>
    </location>
</feature>
<dbReference type="EMBL" id="JAUKTV010000001">
    <property type="protein sequence ID" value="KAK0747246.1"/>
    <property type="molecule type" value="Genomic_DNA"/>
</dbReference>
<feature type="region of interest" description="Disordered" evidence="1">
    <location>
        <begin position="141"/>
        <end position="175"/>
    </location>
</feature>
<reference evidence="3" key="1">
    <citation type="submission" date="2023-06" db="EMBL/GenBank/DDBJ databases">
        <title>Genome-scale phylogeny and comparative genomics of the fungal order Sordariales.</title>
        <authorList>
            <consortium name="Lawrence Berkeley National Laboratory"/>
            <person name="Hensen N."/>
            <person name="Bonometti L."/>
            <person name="Westerberg I."/>
            <person name="Brannstrom I.O."/>
            <person name="Guillou S."/>
            <person name="Cros-Aarteil S."/>
            <person name="Calhoun S."/>
            <person name="Haridas S."/>
            <person name="Kuo A."/>
            <person name="Mondo S."/>
            <person name="Pangilinan J."/>
            <person name="Riley R."/>
            <person name="Labutti K."/>
            <person name="Andreopoulos B."/>
            <person name="Lipzen A."/>
            <person name="Chen C."/>
            <person name="Yanf M."/>
            <person name="Daum C."/>
            <person name="Ng V."/>
            <person name="Clum A."/>
            <person name="Steindorff A."/>
            <person name="Ohm R."/>
            <person name="Martin F."/>
            <person name="Silar P."/>
            <person name="Natvig D."/>
            <person name="Lalanne C."/>
            <person name="Gautier V."/>
            <person name="Ament-Velasquez S.L."/>
            <person name="Kruys A."/>
            <person name="Hutchinson M.I."/>
            <person name="Powell A.J."/>
            <person name="Barry K."/>
            <person name="Miller A.N."/>
            <person name="Grigoriev I.V."/>
            <person name="Debuchy R."/>
            <person name="Gladieux P."/>
            <person name="Thoren M.H."/>
            <person name="Johannesson H."/>
        </authorList>
    </citation>
    <scope>NUCLEOTIDE SEQUENCE</scope>
    <source>
        <strain evidence="3">CBS 540.89</strain>
    </source>
</reference>
<keyword evidence="2" id="KW-0732">Signal</keyword>
<feature type="compositionally biased region" description="Basic and acidic residues" evidence="1">
    <location>
        <begin position="142"/>
        <end position="154"/>
    </location>
</feature>
<evidence type="ECO:0000256" key="1">
    <source>
        <dbReference type="SAM" id="MobiDB-lite"/>
    </source>
</evidence>
<accession>A0AA40EXJ1</accession>
<comment type="caution">
    <text evidence="3">The sequence shown here is derived from an EMBL/GenBank/DDBJ whole genome shotgun (WGS) entry which is preliminary data.</text>
</comment>
<dbReference type="Proteomes" id="UP001172159">
    <property type="component" value="Unassembled WGS sequence"/>
</dbReference>
<feature type="signal peptide" evidence="2">
    <location>
        <begin position="1"/>
        <end position="20"/>
    </location>
</feature>
<name>A0AA40EXJ1_9PEZI</name>
<keyword evidence="4" id="KW-1185">Reference proteome</keyword>
<proteinExistence type="predicted"/>
<evidence type="ECO:0000313" key="3">
    <source>
        <dbReference type="EMBL" id="KAK0747246.1"/>
    </source>
</evidence>